<organism evidence="2 3">
    <name type="scientific">Trichobilharzia regenti</name>
    <name type="common">Nasal bird schistosome</name>
    <dbReference type="NCBI Taxonomy" id="157069"/>
    <lineage>
        <taxon>Eukaryota</taxon>
        <taxon>Metazoa</taxon>
        <taxon>Spiralia</taxon>
        <taxon>Lophotrochozoa</taxon>
        <taxon>Platyhelminthes</taxon>
        <taxon>Trematoda</taxon>
        <taxon>Digenea</taxon>
        <taxon>Strigeidida</taxon>
        <taxon>Schistosomatoidea</taxon>
        <taxon>Schistosomatidae</taxon>
        <taxon>Trichobilharzia</taxon>
    </lineage>
</organism>
<evidence type="ECO:0000313" key="3">
    <source>
        <dbReference type="WBParaSite" id="TREG1_96460.1"/>
    </source>
</evidence>
<dbReference type="Proteomes" id="UP000050795">
    <property type="component" value="Unassembled WGS sequence"/>
</dbReference>
<proteinExistence type="predicted"/>
<keyword evidence="2" id="KW-1185">Reference proteome</keyword>
<feature type="signal peptide" evidence="1">
    <location>
        <begin position="1"/>
        <end position="24"/>
    </location>
</feature>
<reference evidence="2" key="1">
    <citation type="submission" date="2022-06" db="EMBL/GenBank/DDBJ databases">
        <authorList>
            <person name="Berger JAMES D."/>
            <person name="Berger JAMES D."/>
        </authorList>
    </citation>
    <scope>NUCLEOTIDE SEQUENCE [LARGE SCALE GENOMIC DNA]</scope>
</reference>
<accession>A0AA85KGW2</accession>
<feature type="chain" id="PRO_5041659994" evidence="1">
    <location>
        <begin position="25"/>
        <end position="219"/>
    </location>
</feature>
<dbReference type="WBParaSite" id="TREG1_96460.1">
    <property type="protein sequence ID" value="TREG1_96460.1"/>
    <property type="gene ID" value="TREG1_96460"/>
</dbReference>
<keyword evidence="1" id="KW-0732">Signal</keyword>
<dbReference type="AlphaFoldDB" id="A0AA85KGW2"/>
<sequence length="219" mass="24653">MYTRFPVVLCSLFVILVRPNLSVSYYESELVELKKLNDYIPVAVTNMTNLARKCRMLLCYIETMYNIGSDGGTSQCDLTRKPVSLPDEYLMEKINEINQGVQMLDEALHEIKLSRDTTGWPKNIIPTLGHPRNIFATLRLYGINAQVQKVLTLSCISGDSPQTRKLTPAESGVACDCFGKVYLAVNRSFGFNENFALDAAEFPTFWYDKIVQSVKQTGA</sequence>
<reference evidence="3" key="2">
    <citation type="submission" date="2023-11" db="UniProtKB">
        <authorList>
            <consortium name="WormBaseParasite"/>
        </authorList>
    </citation>
    <scope>IDENTIFICATION</scope>
</reference>
<name>A0AA85KGW2_TRIRE</name>
<evidence type="ECO:0000256" key="1">
    <source>
        <dbReference type="SAM" id="SignalP"/>
    </source>
</evidence>
<protein>
    <submittedName>
        <fullName evidence="3">Uncharacterized protein</fullName>
    </submittedName>
</protein>
<evidence type="ECO:0000313" key="2">
    <source>
        <dbReference type="Proteomes" id="UP000050795"/>
    </source>
</evidence>